<reference evidence="1" key="1">
    <citation type="journal article" date="2021" name="Proc. Natl. Acad. Sci. U.S.A.">
        <title>A Catalog of Tens of Thousands of Viruses from Human Metagenomes Reveals Hidden Associations with Chronic Diseases.</title>
        <authorList>
            <person name="Tisza M.J."/>
            <person name="Buck C.B."/>
        </authorList>
    </citation>
    <scope>NUCLEOTIDE SEQUENCE</scope>
    <source>
        <strain evidence="1">CtYsL76</strain>
    </source>
</reference>
<evidence type="ECO:0000313" key="1">
    <source>
        <dbReference type="EMBL" id="DAE20111.1"/>
    </source>
</evidence>
<organism evidence="1">
    <name type="scientific">CrAss-like virus sp. ctYsL76</name>
    <dbReference type="NCBI Taxonomy" id="2826826"/>
    <lineage>
        <taxon>Viruses</taxon>
        <taxon>Duplodnaviria</taxon>
        <taxon>Heunggongvirae</taxon>
        <taxon>Uroviricota</taxon>
        <taxon>Caudoviricetes</taxon>
        <taxon>Crassvirales</taxon>
    </lineage>
</organism>
<proteinExistence type="predicted"/>
<accession>A0A8S5QLH0</accession>
<name>A0A8S5QLH0_9CAUD</name>
<protein>
    <submittedName>
        <fullName evidence="1">Uncharacterized protein</fullName>
    </submittedName>
</protein>
<dbReference type="EMBL" id="BK015689">
    <property type="protein sequence ID" value="DAE20111.1"/>
    <property type="molecule type" value="Genomic_DNA"/>
</dbReference>
<sequence length="33" mass="3799">MFKLPYLNICQSLFKLSDQIVTSTDGNFSSWSK</sequence>